<evidence type="ECO:0000313" key="2">
    <source>
        <dbReference type="Proteomes" id="UP000051184"/>
    </source>
</evidence>
<keyword evidence="2" id="KW-1185">Reference proteome</keyword>
<accession>A0A0P1IZ81</accession>
<name>A0A0P1IZ81_9RHOB</name>
<dbReference type="STRING" id="1715691.TA5113_00927"/>
<proteinExistence type="predicted"/>
<dbReference type="AlphaFoldDB" id="A0A0P1IZ81"/>
<sequence length="32" mass="3542">MQTKNKGMLTLKTRRVGFQPTILGRKPLATVG</sequence>
<protein>
    <submittedName>
        <fullName evidence="1">Uncharacterized protein</fullName>
    </submittedName>
</protein>
<dbReference type="EMBL" id="CYUE01000020">
    <property type="protein sequence ID" value="CUK26290.1"/>
    <property type="molecule type" value="Genomic_DNA"/>
</dbReference>
<evidence type="ECO:0000313" key="1">
    <source>
        <dbReference type="EMBL" id="CUK26290.1"/>
    </source>
</evidence>
<gene>
    <name evidence="1" type="ORF">TA5114_02099</name>
</gene>
<organism evidence="1 2">
    <name type="scientific">Cognatishimia activa</name>
    <dbReference type="NCBI Taxonomy" id="1715691"/>
    <lineage>
        <taxon>Bacteria</taxon>
        <taxon>Pseudomonadati</taxon>
        <taxon>Pseudomonadota</taxon>
        <taxon>Alphaproteobacteria</taxon>
        <taxon>Rhodobacterales</taxon>
        <taxon>Paracoccaceae</taxon>
        <taxon>Cognatishimia</taxon>
    </lineage>
</organism>
<reference evidence="2" key="1">
    <citation type="submission" date="2015-09" db="EMBL/GenBank/DDBJ databases">
        <authorList>
            <person name="Rodrigo-Torres Lidia"/>
            <person name="Arahal R.David."/>
        </authorList>
    </citation>
    <scope>NUCLEOTIDE SEQUENCE [LARGE SCALE GENOMIC DNA]</scope>
    <source>
        <strain evidence="2">CECT 5114</strain>
    </source>
</reference>
<dbReference type="Proteomes" id="UP000051184">
    <property type="component" value="Unassembled WGS sequence"/>
</dbReference>